<accession>A0A292PSM1</accession>
<sequence>MEMILLVGEGGAAMDPGGVDHSTADSSLPIISNFGGTIVFLLQLMMALIGAAIFLVVRSGFCGFLLKRPERLSILSFRCAIYLGF</sequence>
<reference evidence="2" key="1">
    <citation type="submission" date="2015-10" db="EMBL/GenBank/DDBJ databases">
        <authorList>
            <person name="Regsiter A."/>
            <person name="william w."/>
        </authorList>
    </citation>
    <scope>NUCLEOTIDE SEQUENCE</scope>
    <source>
        <strain evidence="2">Montdore</strain>
    </source>
</reference>
<dbReference type="AlphaFoldDB" id="A0A292PSM1"/>
<organism evidence="2 3">
    <name type="scientific">Tuber aestivum</name>
    <name type="common">summer truffle</name>
    <dbReference type="NCBI Taxonomy" id="59557"/>
    <lineage>
        <taxon>Eukaryota</taxon>
        <taxon>Fungi</taxon>
        <taxon>Dikarya</taxon>
        <taxon>Ascomycota</taxon>
        <taxon>Pezizomycotina</taxon>
        <taxon>Pezizomycetes</taxon>
        <taxon>Pezizales</taxon>
        <taxon>Tuberaceae</taxon>
        <taxon>Tuber</taxon>
    </lineage>
</organism>
<evidence type="ECO:0000256" key="1">
    <source>
        <dbReference type="SAM" id="Phobius"/>
    </source>
</evidence>
<keyword evidence="1" id="KW-1133">Transmembrane helix</keyword>
<feature type="transmembrane region" description="Helical" evidence="1">
    <location>
        <begin position="38"/>
        <end position="66"/>
    </location>
</feature>
<proteinExistence type="predicted"/>
<keyword evidence="1" id="KW-0472">Membrane</keyword>
<evidence type="ECO:0000313" key="3">
    <source>
        <dbReference type="Proteomes" id="UP001412239"/>
    </source>
</evidence>
<name>A0A292PSM1_9PEZI</name>
<keyword evidence="3" id="KW-1185">Reference proteome</keyword>
<dbReference type="Proteomes" id="UP001412239">
    <property type="component" value="Unassembled WGS sequence"/>
</dbReference>
<keyword evidence="1" id="KW-0812">Transmembrane</keyword>
<dbReference type="EMBL" id="LN891056">
    <property type="protein sequence ID" value="CUS10124.1"/>
    <property type="molecule type" value="Genomic_DNA"/>
</dbReference>
<gene>
    <name evidence="2" type="ORF">GSTUAT00005807001</name>
</gene>
<evidence type="ECO:0000313" key="2">
    <source>
        <dbReference type="EMBL" id="CUS10124.1"/>
    </source>
</evidence>
<protein>
    <submittedName>
        <fullName evidence="2">Uncharacterized protein</fullName>
    </submittedName>
</protein>